<evidence type="ECO:0000313" key="1">
    <source>
        <dbReference type="EMBL" id="MBC2606731.1"/>
    </source>
</evidence>
<keyword evidence="2" id="KW-1185">Reference proteome</keyword>
<name>A0A7X1B6U1_9BACT</name>
<dbReference type="EMBL" id="JACHVC010000012">
    <property type="protein sequence ID" value="MBC2606731.1"/>
    <property type="molecule type" value="Genomic_DNA"/>
</dbReference>
<dbReference type="InterPro" id="IPR025346">
    <property type="entry name" value="DUF4250"/>
</dbReference>
<protein>
    <submittedName>
        <fullName evidence="1">DUF4250 domain-containing protein</fullName>
    </submittedName>
</protein>
<sequence>MDWSKIDSMDPNLLVGVINTALRNHFDSLDELCKTHSIDREFLCKRLAEEDYDYMEGPNQFR</sequence>
<accession>A0A7X1B6U1</accession>
<proteinExistence type="predicted"/>
<dbReference type="AlphaFoldDB" id="A0A7X1B6U1"/>
<comment type="caution">
    <text evidence="1">The sequence shown here is derived from an EMBL/GenBank/DDBJ whole genome shotgun (WGS) entry which is preliminary data.</text>
</comment>
<gene>
    <name evidence="1" type="ORF">H5P27_11825</name>
</gene>
<evidence type="ECO:0000313" key="2">
    <source>
        <dbReference type="Proteomes" id="UP000526501"/>
    </source>
</evidence>
<dbReference type="Pfam" id="PF14056">
    <property type="entry name" value="DUF4250"/>
    <property type="match status" value="1"/>
</dbReference>
<dbReference type="Proteomes" id="UP000526501">
    <property type="component" value="Unassembled WGS sequence"/>
</dbReference>
<organism evidence="1 2">
    <name type="scientific">Pelagicoccus albus</name>
    <dbReference type="NCBI Taxonomy" id="415222"/>
    <lineage>
        <taxon>Bacteria</taxon>
        <taxon>Pseudomonadati</taxon>
        <taxon>Verrucomicrobiota</taxon>
        <taxon>Opitutia</taxon>
        <taxon>Puniceicoccales</taxon>
        <taxon>Pelagicoccaceae</taxon>
        <taxon>Pelagicoccus</taxon>
    </lineage>
</organism>
<reference evidence="1 2" key="1">
    <citation type="submission" date="2020-07" db="EMBL/GenBank/DDBJ databases">
        <authorList>
            <person name="Feng X."/>
        </authorList>
    </citation>
    <scope>NUCLEOTIDE SEQUENCE [LARGE SCALE GENOMIC DNA]</scope>
    <source>
        <strain evidence="1 2">JCM23202</strain>
    </source>
</reference>
<dbReference type="RefSeq" id="WP_185660596.1">
    <property type="nucleotide sequence ID" value="NZ_CAWPOO010000012.1"/>
</dbReference>